<feature type="compositionally biased region" description="Basic and acidic residues" evidence="1">
    <location>
        <begin position="58"/>
        <end position="118"/>
    </location>
</feature>
<accession>A0AAV7UW39</accession>
<name>A0AAV7UW39_PLEWA</name>
<evidence type="ECO:0000313" key="3">
    <source>
        <dbReference type="Proteomes" id="UP001066276"/>
    </source>
</evidence>
<feature type="region of interest" description="Disordered" evidence="1">
    <location>
        <begin position="50"/>
        <end position="132"/>
    </location>
</feature>
<comment type="caution">
    <text evidence="2">The sequence shown here is derived from an EMBL/GenBank/DDBJ whole genome shotgun (WGS) entry which is preliminary data.</text>
</comment>
<proteinExistence type="predicted"/>
<organism evidence="2 3">
    <name type="scientific">Pleurodeles waltl</name>
    <name type="common">Iberian ribbed newt</name>
    <dbReference type="NCBI Taxonomy" id="8319"/>
    <lineage>
        <taxon>Eukaryota</taxon>
        <taxon>Metazoa</taxon>
        <taxon>Chordata</taxon>
        <taxon>Craniata</taxon>
        <taxon>Vertebrata</taxon>
        <taxon>Euteleostomi</taxon>
        <taxon>Amphibia</taxon>
        <taxon>Batrachia</taxon>
        <taxon>Caudata</taxon>
        <taxon>Salamandroidea</taxon>
        <taxon>Salamandridae</taxon>
        <taxon>Pleurodelinae</taxon>
        <taxon>Pleurodeles</taxon>
    </lineage>
</organism>
<feature type="region of interest" description="Disordered" evidence="1">
    <location>
        <begin position="1"/>
        <end position="36"/>
    </location>
</feature>
<reference evidence="2" key="1">
    <citation type="journal article" date="2022" name="bioRxiv">
        <title>Sequencing and chromosome-scale assembly of the giantPleurodeles waltlgenome.</title>
        <authorList>
            <person name="Brown T."/>
            <person name="Elewa A."/>
            <person name="Iarovenko S."/>
            <person name="Subramanian E."/>
            <person name="Araus A.J."/>
            <person name="Petzold A."/>
            <person name="Susuki M."/>
            <person name="Suzuki K.-i.T."/>
            <person name="Hayashi T."/>
            <person name="Toyoda A."/>
            <person name="Oliveira C."/>
            <person name="Osipova E."/>
            <person name="Leigh N.D."/>
            <person name="Simon A."/>
            <person name="Yun M.H."/>
        </authorList>
    </citation>
    <scope>NUCLEOTIDE SEQUENCE</scope>
    <source>
        <strain evidence="2">20211129_DDA</strain>
        <tissue evidence="2">Liver</tissue>
    </source>
</reference>
<dbReference type="EMBL" id="JANPWB010000004">
    <property type="protein sequence ID" value="KAJ1193315.1"/>
    <property type="molecule type" value="Genomic_DNA"/>
</dbReference>
<dbReference type="AlphaFoldDB" id="A0AAV7UW39"/>
<gene>
    <name evidence="2" type="ORF">NDU88_002614</name>
</gene>
<protein>
    <submittedName>
        <fullName evidence="2">Uncharacterized protein</fullName>
    </submittedName>
</protein>
<evidence type="ECO:0000256" key="1">
    <source>
        <dbReference type="SAM" id="MobiDB-lite"/>
    </source>
</evidence>
<sequence length="132" mass="15419">MGTVTEPPLPRAKTHNNRTQWASLQRKETPGVFPRGTVGRIFFQDNVYFRGHNPKRLTSQERVERRSGDEEEMQTKPQREGKSRQLHREKTQDPLLRDHGDETREHQELDAEAERPEDIYTMEQPCQVPGAT</sequence>
<evidence type="ECO:0000313" key="2">
    <source>
        <dbReference type="EMBL" id="KAJ1193315.1"/>
    </source>
</evidence>
<keyword evidence="3" id="KW-1185">Reference proteome</keyword>
<dbReference type="Proteomes" id="UP001066276">
    <property type="component" value="Chromosome 2_2"/>
</dbReference>